<keyword evidence="2" id="KW-1185">Reference proteome</keyword>
<comment type="caution">
    <text evidence="1">The sequence shown here is derived from an EMBL/GenBank/DDBJ whole genome shotgun (WGS) entry which is preliminary data.</text>
</comment>
<proteinExistence type="predicted"/>
<evidence type="ECO:0000313" key="1">
    <source>
        <dbReference type="EMBL" id="NKC03692.1"/>
    </source>
</evidence>
<evidence type="ECO:0000313" key="2">
    <source>
        <dbReference type="Proteomes" id="UP000704467"/>
    </source>
</evidence>
<gene>
    <name evidence="1" type="ORF">HED55_11450</name>
</gene>
<sequence length="78" mass="8970">MAQMRFFLRKADVFTGLKLAPGWMIAIKRKVLKSSWLLRTVLCAATPFRFCPFSCPIEKNLPLETFPVIAFCSQMENI</sequence>
<name>A0ABX1DQZ8_9HYPH</name>
<accession>A0ABX1DQZ8</accession>
<reference evidence="1 2" key="1">
    <citation type="submission" date="2020-03" db="EMBL/GenBank/DDBJ databases">
        <title>Whole genome sequencing of clinical and environmental type strains of Ochrobactrum.</title>
        <authorList>
            <person name="Dharne M."/>
        </authorList>
    </citation>
    <scope>NUCLEOTIDE SEQUENCE [LARGE SCALE GENOMIC DNA]</scope>
    <source>
        <strain evidence="1 2">CIP 109452</strain>
    </source>
</reference>
<dbReference type="EMBL" id="JAAVLN010000001">
    <property type="protein sequence ID" value="NKC03692.1"/>
    <property type="molecule type" value="Genomic_DNA"/>
</dbReference>
<protein>
    <submittedName>
        <fullName evidence="1">Uncharacterized protein</fullName>
    </submittedName>
</protein>
<dbReference type="Proteomes" id="UP000704467">
    <property type="component" value="Unassembled WGS sequence"/>
</dbReference>
<organism evidence="1 2">
    <name type="scientific">Brucella haematophila</name>
    <dbReference type="NCBI Taxonomy" id="419474"/>
    <lineage>
        <taxon>Bacteria</taxon>
        <taxon>Pseudomonadati</taxon>
        <taxon>Pseudomonadota</taxon>
        <taxon>Alphaproteobacteria</taxon>
        <taxon>Hyphomicrobiales</taxon>
        <taxon>Brucellaceae</taxon>
        <taxon>Brucella/Ochrobactrum group</taxon>
        <taxon>Brucella</taxon>
    </lineage>
</organism>